<reference evidence="1 2" key="1">
    <citation type="journal article" date="2016" name="Mol. Biol. Evol.">
        <title>Comparative Genomics of Early-Diverging Mushroom-Forming Fungi Provides Insights into the Origins of Lignocellulose Decay Capabilities.</title>
        <authorList>
            <person name="Nagy L.G."/>
            <person name="Riley R."/>
            <person name="Tritt A."/>
            <person name="Adam C."/>
            <person name="Daum C."/>
            <person name="Floudas D."/>
            <person name="Sun H."/>
            <person name="Yadav J.S."/>
            <person name="Pangilinan J."/>
            <person name="Larsson K.H."/>
            <person name="Matsuura K."/>
            <person name="Barry K."/>
            <person name="Labutti K."/>
            <person name="Kuo R."/>
            <person name="Ohm R.A."/>
            <person name="Bhattacharya S.S."/>
            <person name="Shirouzu T."/>
            <person name="Yoshinaga Y."/>
            <person name="Martin F.M."/>
            <person name="Grigoriev I.V."/>
            <person name="Hibbett D.S."/>
        </authorList>
    </citation>
    <scope>NUCLEOTIDE SEQUENCE [LARGE SCALE GENOMIC DNA]</scope>
    <source>
        <strain evidence="1 2">HHB12733</strain>
    </source>
</reference>
<organism evidence="1 2">
    <name type="scientific">Calocera cornea HHB12733</name>
    <dbReference type="NCBI Taxonomy" id="1353952"/>
    <lineage>
        <taxon>Eukaryota</taxon>
        <taxon>Fungi</taxon>
        <taxon>Dikarya</taxon>
        <taxon>Basidiomycota</taxon>
        <taxon>Agaricomycotina</taxon>
        <taxon>Dacrymycetes</taxon>
        <taxon>Dacrymycetales</taxon>
        <taxon>Dacrymycetaceae</taxon>
        <taxon>Calocera</taxon>
    </lineage>
</organism>
<dbReference type="InParanoid" id="A0A165FL98"/>
<dbReference type="AlphaFoldDB" id="A0A165FL98"/>
<evidence type="ECO:0000313" key="2">
    <source>
        <dbReference type="Proteomes" id="UP000076842"/>
    </source>
</evidence>
<evidence type="ECO:0000313" key="1">
    <source>
        <dbReference type="EMBL" id="KZT56906.1"/>
    </source>
</evidence>
<protein>
    <submittedName>
        <fullName evidence="1">Uncharacterized protein</fullName>
    </submittedName>
</protein>
<sequence>MELDWLAEICSICDEHLDDLTGEAQDKHDEIHADKLTIQQNINKNLAVVHVKRNKHMMEDHWRGIPLFNALTMALLHKLLQDLDGNIETICCIVDQPQPSLALLNGMAGNLFMETLHKSAESKAKIRNYIAIKHSSYLMKHNLNVLKWSNTLLENDLALWSQPNAGLLTPCGSLHLDNSSGSSRVATEESSKQ</sequence>
<name>A0A165FL98_9BASI</name>
<gene>
    <name evidence="1" type="ORF">CALCODRAFT_509217</name>
</gene>
<dbReference type="Proteomes" id="UP000076842">
    <property type="component" value="Unassembled WGS sequence"/>
</dbReference>
<dbReference type="EMBL" id="KV423971">
    <property type="protein sequence ID" value="KZT56906.1"/>
    <property type="molecule type" value="Genomic_DNA"/>
</dbReference>
<proteinExistence type="predicted"/>
<keyword evidence="2" id="KW-1185">Reference proteome</keyword>
<accession>A0A165FL98</accession>